<protein>
    <submittedName>
        <fullName evidence="2">Uncharacterized protein</fullName>
    </submittedName>
</protein>
<dbReference type="AlphaFoldDB" id="A0A0B7N7Q9"/>
<feature type="region of interest" description="Disordered" evidence="1">
    <location>
        <begin position="1"/>
        <end position="46"/>
    </location>
</feature>
<feature type="compositionally biased region" description="Basic and acidic residues" evidence="1">
    <location>
        <begin position="30"/>
        <end position="42"/>
    </location>
</feature>
<keyword evidence="3" id="KW-1185">Reference proteome</keyword>
<organism evidence="2 3">
    <name type="scientific">Parasitella parasitica</name>
    <dbReference type="NCBI Taxonomy" id="35722"/>
    <lineage>
        <taxon>Eukaryota</taxon>
        <taxon>Fungi</taxon>
        <taxon>Fungi incertae sedis</taxon>
        <taxon>Mucoromycota</taxon>
        <taxon>Mucoromycotina</taxon>
        <taxon>Mucoromycetes</taxon>
        <taxon>Mucorales</taxon>
        <taxon>Mucorineae</taxon>
        <taxon>Mucoraceae</taxon>
        <taxon>Parasitella</taxon>
    </lineage>
</organism>
<gene>
    <name evidence="2" type="primary">PARPA_04840.1 scaffold 15694</name>
</gene>
<name>A0A0B7N7Q9_9FUNG</name>
<reference evidence="2 3" key="1">
    <citation type="submission" date="2014-09" db="EMBL/GenBank/DDBJ databases">
        <authorList>
            <person name="Ellenberger Sabrina"/>
        </authorList>
    </citation>
    <scope>NUCLEOTIDE SEQUENCE [LARGE SCALE GENOMIC DNA]</scope>
    <source>
        <strain evidence="2 3">CBS 412.66</strain>
    </source>
</reference>
<accession>A0A0B7N7Q9</accession>
<evidence type="ECO:0000313" key="2">
    <source>
        <dbReference type="EMBL" id="CEP11039.1"/>
    </source>
</evidence>
<sequence>MQQKERTRKGGEADYSDINISAVPGTAEKSPLEKNDESREEQLSEDDVEVLCVVEDDLMPEVNAKEVMPSPDGALASKFAPVTLQSRMQVDTANEMQALSDVRNASKTLTCMSCQIKSLATRSFVCPGNVLLS</sequence>
<evidence type="ECO:0000313" key="3">
    <source>
        <dbReference type="Proteomes" id="UP000054107"/>
    </source>
</evidence>
<evidence type="ECO:0000256" key="1">
    <source>
        <dbReference type="SAM" id="MobiDB-lite"/>
    </source>
</evidence>
<dbReference type="Proteomes" id="UP000054107">
    <property type="component" value="Unassembled WGS sequence"/>
</dbReference>
<dbReference type="EMBL" id="LN725636">
    <property type="protein sequence ID" value="CEP11039.1"/>
    <property type="molecule type" value="Genomic_DNA"/>
</dbReference>
<feature type="compositionally biased region" description="Basic and acidic residues" evidence="1">
    <location>
        <begin position="1"/>
        <end position="12"/>
    </location>
</feature>
<proteinExistence type="predicted"/>